<name>A0A645I1W8_9ZZZZ</name>
<accession>A0A645I1W8</accession>
<dbReference type="InterPro" id="IPR002109">
    <property type="entry name" value="Glutaredoxin"/>
</dbReference>
<comment type="caution">
    <text evidence="2">The sequence shown here is derived from an EMBL/GenBank/DDBJ whole genome shotgun (WGS) entry which is preliminary data.</text>
</comment>
<dbReference type="Pfam" id="PF00462">
    <property type="entry name" value="Glutaredoxin"/>
    <property type="match status" value="1"/>
</dbReference>
<dbReference type="SUPFAM" id="SSF52833">
    <property type="entry name" value="Thioredoxin-like"/>
    <property type="match status" value="1"/>
</dbReference>
<dbReference type="InterPro" id="IPR011767">
    <property type="entry name" value="GLR_AS"/>
</dbReference>
<dbReference type="InterPro" id="IPR036249">
    <property type="entry name" value="Thioredoxin-like_sf"/>
</dbReference>
<protein>
    <recommendedName>
        <fullName evidence="1">Glutaredoxin domain-containing protein</fullName>
    </recommendedName>
</protein>
<reference evidence="2" key="1">
    <citation type="submission" date="2019-08" db="EMBL/GenBank/DDBJ databases">
        <authorList>
            <person name="Kucharzyk K."/>
            <person name="Murdoch R.W."/>
            <person name="Higgins S."/>
            <person name="Loffler F."/>
        </authorList>
    </citation>
    <scope>NUCLEOTIDE SEQUENCE</scope>
</reference>
<evidence type="ECO:0000259" key="1">
    <source>
        <dbReference type="Pfam" id="PF00462"/>
    </source>
</evidence>
<proteinExistence type="predicted"/>
<feature type="domain" description="Glutaredoxin" evidence="1">
    <location>
        <begin position="3"/>
        <end position="42"/>
    </location>
</feature>
<dbReference type="PROSITE" id="PS00195">
    <property type="entry name" value="GLUTAREDOXIN_1"/>
    <property type="match status" value="1"/>
</dbReference>
<sequence length="84" mass="9740">MLKVYAWKICPHCIAAVKWLKEHNIPFEYLEIEEQPETVIKQVVDVNGGDDWVVPTLEFNGKWRPGEVFNAAKFEQDLKKLGVL</sequence>
<dbReference type="CDD" id="cd02976">
    <property type="entry name" value="NrdH"/>
    <property type="match status" value="1"/>
</dbReference>
<evidence type="ECO:0000313" key="2">
    <source>
        <dbReference type="EMBL" id="MPN42454.1"/>
    </source>
</evidence>
<organism evidence="2">
    <name type="scientific">bioreactor metagenome</name>
    <dbReference type="NCBI Taxonomy" id="1076179"/>
    <lineage>
        <taxon>unclassified sequences</taxon>
        <taxon>metagenomes</taxon>
        <taxon>ecological metagenomes</taxon>
    </lineage>
</organism>
<dbReference type="PROSITE" id="PS51354">
    <property type="entry name" value="GLUTAREDOXIN_2"/>
    <property type="match status" value="1"/>
</dbReference>
<gene>
    <name evidence="2" type="ORF">SDC9_190011</name>
</gene>
<dbReference type="Gene3D" id="3.40.30.10">
    <property type="entry name" value="Glutaredoxin"/>
    <property type="match status" value="1"/>
</dbReference>
<dbReference type="AlphaFoldDB" id="A0A645I1W8"/>
<dbReference type="EMBL" id="VSSQ01100199">
    <property type="protein sequence ID" value="MPN42454.1"/>
    <property type="molecule type" value="Genomic_DNA"/>
</dbReference>